<dbReference type="Pfam" id="PF15976">
    <property type="entry name" value="CooC_C"/>
    <property type="match status" value="1"/>
</dbReference>
<dbReference type="InterPro" id="IPR032636">
    <property type="entry name" value="Pilus_assem_E-set-like_dom"/>
</dbReference>
<dbReference type="Pfam" id="PF16967">
    <property type="entry name" value="TcfC"/>
    <property type="match status" value="1"/>
</dbReference>
<accession>A0AAN4NNL8</accession>
<evidence type="ECO:0000259" key="3">
    <source>
        <dbReference type="Pfam" id="PF16967"/>
    </source>
</evidence>
<reference evidence="4 5" key="1">
    <citation type="submission" date="2014-03" db="EMBL/GenBank/DDBJ databases">
        <title>Genetic Variability of E. coli after antibiotic treatment.</title>
        <authorList>
            <person name="Silbergeld E."/>
            <person name="Coles C."/>
            <person name="Seidman J.C."/>
            <person name="You Y."/>
            <person name="George J."/>
            <person name="Nadendla S."/>
            <person name="Huot H."/>
            <person name="Daugherty S.C."/>
            <person name="Nagaraj S."/>
            <person name="Ott S."/>
            <person name="Klega K."/>
            <person name="Rasko D."/>
        </authorList>
    </citation>
    <scope>NUCLEOTIDE SEQUENCE [LARGE SCALE GENOMIC DNA]</scope>
    <source>
        <strain evidence="4 5">1-250-04_S3_C1</strain>
    </source>
</reference>
<dbReference type="AlphaFoldDB" id="A0AAN4NNL8"/>
<evidence type="ECO:0000313" key="4">
    <source>
        <dbReference type="EMBL" id="EZJ78734.1"/>
    </source>
</evidence>
<dbReference type="EMBL" id="JJLU01000187">
    <property type="protein sequence ID" value="EZJ78734.1"/>
    <property type="molecule type" value="Genomic_DNA"/>
</dbReference>
<evidence type="ECO:0000313" key="5">
    <source>
        <dbReference type="Proteomes" id="UP000024043"/>
    </source>
</evidence>
<protein>
    <submittedName>
        <fullName evidence="4">Uncharacterized protein</fullName>
    </submittedName>
</protein>
<keyword evidence="1" id="KW-0732">Signal</keyword>
<feature type="domain" description="Pilus assembly protein E-set like" evidence="3">
    <location>
        <begin position="31"/>
        <end position="93"/>
    </location>
</feature>
<organism evidence="4 5">
    <name type="scientific">Escherichia coli 1-250-04_S3_C1</name>
    <dbReference type="NCBI Taxonomy" id="1444135"/>
    <lineage>
        <taxon>Bacteria</taxon>
        <taxon>Pseudomonadati</taxon>
        <taxon>Pseudomonadota</taxon>
        <taxon>Gammaproteobacteria</taxon>
        <taxon>Enterobacterales</taxon>
        <taxon>Enterobacteriaceae</taxon>
        <taxon>Escherichia</taxon>
    </lineage>
</organism>
<evidence type="ECO:0000256" key="1">
    <source>
        <dbReference type="ARBA" id="ARBA00022729"/>
    </source>
</evidence>
<name>A0AAN4NNL8_ECOLX</name>
<comment type="caution">
    <text evidence="4">The sequence shown here is derived from an EMBL/GenBank/DDBJ whole genome shotgun (WGS) entry which is preliminary data.</text>
</comment>
<evidence type="ECO:0000259" key="2">
    <source>
        <dbReference type="Pfam" id="PF15976"/>
    </source>
</evidence>
<dbReference type="InterPro" id="IPR031917">
    <property type="entry name" value="Pilus_assem_C"/>
</dbReference>
<proteinExistence type="predicted"/>
<gene>
    <name evidence="4" type="ORF">AC00_5249</name>
</gene>
<dbReference type="Proteomes" id="UP000024043">
    <property type="component" value="Unassembled WGS sequence"/>
</dbReference>
<feature type="domain" description="Pilus assembly protein C-terminal" evidence="2">
    <location>
        <begin position="526"/>
        <end position="618"/>
    </location>
</feature>
<sequence>MAYSFYNATSFDGVSLGYMTDNYIDPGTGVASPVTLYLPTAGTVEIYRNGRLMDIQQFPAGLQQLNTQTWPAGGYDVLLVTKLTNGSREEKIQPFFKRAGAFHSGDIEYLLQIGRYDPRQSDIKLHTSNNHCWQCDDGGTTHKLSDNSLASASVGYTTQSAFSYGGGVLADNSNLYANSSIDIPLNTWFAERLFSDGVYGKDGSTGYQVGMMKNLSSIGFNLSYRDNHYRGGEDDYRYFGIVPAYDFNYVQLGLNTYLPCNIGLGINYGVNTVYQDYGRKNKSRFNTWDVNLSRDFTLSDMLDMRLDVGYHRGMTETSFANDSYNSYEDRVFAQVTLGMHERSYNHTQSLYLRSQTGDDGMDNNIYTANYALDLDNPDFDRSGKYTFSGDVAYGPQDSNNVGASVTVDNSWGYTSAGISKAFGDDKYQQQYLSQRSGFAIGEDGFAWGRMDYDSALIVDATDLPEDQYFEVRNRNSAPTIVKGGQKTTLSMEPYRKVAPEAEQLYSNNMDAYYNLKTESTSTWAKPGQVYKVKLSATRNLTVTGRLYFDGQPLINARVVGGNAMADTDGLFVGDFTLQTNEQLKSVKVKQDGRDFICPLLDENIKLAQGIMQIREVNCEVQ</sequence>
<dbReference type="RefSeq" id="WP_050438683.1">
    <property type="nucleotide sequence ID" value="NZ_JJLU01000187.1"/>
</dbReference>